<dbReference type="AlphaFoldDB" id="A0A9X2D658"/>
<dbReference type="Pfam" id="PF12867">
    <property type="entry name" value="DinB_2"/>
    <property type="match status" value="1"/>
</dbReference>
<dbReference type="RefSeq" id="WP_250826368.1">
    <property type="nucleotide sequence ID" value="NZ_JAMOIL010000003.1"/>
</dbReference>
<dbReference type="SUPFAM" id="SSF109854">
    <property type="entry name" value="DinB/YfiT-like putative metalloenzymes"/>
    <property type="match status" value="1"/>
</dbReference>
<feature type="domain" description="DinB-like" evidence="1">
    <location>
        <begin position="60"/>
        <end position="185"/>
    </location>
</feature>
<protein>
    <submittedName>
        <fullName evidence="2">DinB family protein</fullName>
    </submittedName>
</protein>
<evidence type="ECO:0000313" key="2">
    <source>
        <dbReference type="EMBL" id="MCM0619562.1"/>
    </source>
</evidence>
<dbReference type="InterPro" id="IPR024775">
    <property type="entry name" value="DinB-like"/>
</dbReference>
<sequence>MSTGHDLAPFDAAAPATPDTKDWTWVLEQPCPDCGFVSGSVPRTALGQTLRAQLPTWRAVVTGEGARTRPDPGTWSPTEYACHVRDVQRVFGERVRAVVAAVDEPARFANWDQDATAVQARYDLADPATTLAELEAGVLEVVDLYDGLDADDEALWAQRGLRSNGSAFTLETLAAYHLHDVVHHGWDVAPG</sequence>
<organism evidence="2 3">
    <name type="scientific">Nocardioides bruguierae</name>
    <dbReference type="NCBI Taxonomy" id="2945102"/>
    <lineage>
        <taxon>Bacteria</taxon>
        <taxon>Bacillati</taxon>
        <taxon>Actinomycetota</taxon>
        <taxon>Actinomycetes</taxon>
        <taxon>Propionibacteriales</taxon>
        <taxon>Nocardioidaceae</taxon>
        <taxon>Nocardioides</taxon>
    </lineage>
</organism>
<name>A0A9X2D658_9ACTN</name>
<evidence type="ECO:0000259" key="1">
    <source>
        <dbReference type="Pfam" id="PF12867"/>
    </source>
</evidence>
<gene>
    <name evidence="2" type="ORF">M8330_04525</name>
</gene>
<dbReference type="InterPro" id="IPR034660">
    <property type="entry name" value="DinB/YfiT-like"/>
</dbReference>
<keyword evidence="3" id="KW-1185">Reference proteome</keyword>
<accession>A0A9X2D658</accession>
<dbReference type="Gene3D" id="1.20.120.450">
    <property type="entry name" value="dinb family like domain"/>
    <property type="match status" value="1"/>
</dbReference>
<dbReference type="Proteomes" id="UP001139485">
    <property type="component" value="Unassembled WGS sequence"/>
</dbReference>
<reference evidence="2" key="1">
    <citation type="submission" date="2022-05" db="EMBL/GenBank/DDBJ databases">
        <authorList>
            <person name="Tuo L."/>
        </authorList>
    </citation>
    <scope>NUCLEOTIDE SEQUENCE</scope>
    <source>
        <strain evidence="2">BSK12Z-4</strain>
    </source>
</reference>
<comment type="caution">
    <text evidence="2">The sequence shown here is derived from an EMBL/GenBank/DDBJ whole genome shotgun (WGS) entry which is preliminary data.</text>
</comment>
<dbReference type="EMBL" id="JAMOIL010000003">
    <property type="protein sequence ID" value="MCM0619562.1"/>
    <property type="molecule type" value="Genomic_DNA"/>
</dbReference>
<evidence type="ECO:0000313" key="3">
    <source>
        <dbReference type="Proteomes" id="UP001139485"/>
    </source>
</evidence>
<proteinExistence type="predicted"/>